<evidence type="ECO:0000256" key="3">
    <source>
        <dbReference type="ARBA" id="ARBA00022737"/>
    </source>
</evidence>
<dbReference type="GO" id="GO:0051604">
    <property type="term" value="P:protein maturation"/>
    <property type="evidence" value="ECO:0007669"/>
    <property type="project" value="UniProtKB-UniRule"/>
</dbReference>
<name>A0A1E4RI98_9ASCO</name>
<evidence type="ECO:0000313" key="8">
    <source>
        <dbReference type="EMBL" id="ODV66994.1"/>
    </source>
</evidence>
<evidence type="ECO:0000259" key="7">
    <source>
        <dbReference type="Pfam" id="PF14500"/>
    </source>
</evidence>
<evidence type="ECO:0000256" key="5">
    <source>
        <dbReference type="RuleBase" id="RU367072"/>
    </source>
</evidence>
<keyword evidence="4 5" id="KW-0539">Nucleus</keyword>
<protein>
    <recommendedName>
        <fullName evidence="5">MMS19 nucleotide excision repair protein</fullName>
    </recommendedName>
</protein>
<dbReference type="InterPro" id="IPR029240">
    <property type="entry name" value="MMS19_N"/>
</dbReference>
<comment type="subcellular location">
    <subcellularLocation>
        <location evidence="1 5">Nucleus</location>
    </subcellularLocation>
</comment>
<dbReference type="RefSeq" id="XP_020076061.1">
    <property type="nucleotide sequence ID" value="XM_020219698.1"/>
</dbReference>
<dbReference type="GO" id="GO:0016226">
    <property type="term" value="P:iron-sulfur cluster assembly"/>
    <property type="evidence" value="ECO:0007669"/>
    <property type="project" value="UniProtKB-UniRule"/>
</dbReference>
<reference evidence="9" key="1">
    <citation type="submission" date="2016-05" db="EMBL/GenBank/DDBJ databases">
        <title>Comparative genomics of biotechnologically important yeasts.</title>
        <authorList>
            <consortium name="DOE Joint Genome Institute"/>
            <person name="Riley R."/>
            <person name="Haridas S."/>
            <person name="Wolfe K.H."/>
            <person name="Lopes M.R."/>
            <person name="Hittinger C.T."/>
            <person name="Goker M."/>
            <person name="Salamov A."/>
            <person name="Wisecaver J."/>
            <person name="Long T.M."/>
            <person name="Aerts A.L."/>
            <person name="Barry K."/>
            <person name="Choi C."/>
            <person name="Clum A."/>
            <person name="Coughlan A.Y."/>
            <person name="Deshpande S."/>
            <person name="Douglass A.P."/>
            <person name="Hanson S.J."/>
            <person name="Klenk H.-P."/>
            <person name="Labutti K."/>
            <person name="Lapidus A."/>
            <person name="Lindquist E."/>
            <person name="Lipzen A."/>
            <person name="Meier-Kolthoff J.P."/>
            <person name="Ohm R.A."/>
            <person name="Otillar R.P."/>
            <person name="Pangilinan J."/>
            <person name="Peng Y."/>
            <person name="Rokas A."/>
            <person name="Rosa C.A."/>
            <person name="Scheuner C."/>
            <person name="Sibirny A.A."/>
            <person name="Slot J.C."/>
            <person name="Stielow J.B."/>
            <person name="Sun H."/>
            <person name="Kurtzman C.P."/>
            <person name="Blackwell M."/>
            <person name="Grigoriev I.V."/>
            <person name="Jeffries T.W."/>
        </authorList>
    </citation>
    <scope>NUCLEOTIDE SEQUENCE [LARGE SCALE GENOMIC DNA]</scope>
    <source>
        <strain evidence="9">NRRL Y-1933</strain>
    </source>
</reference>
<dbReference type="Proteomes" id="UP000095085">
    <property type="component" value="Unassembled WGS sequence"/>
</dbReference>
<dbReference type="InterPro" id="IPR024687">
    <property type="entry name" value="MMS19_C"/>
</dbReference>
<accession>A0A1E4RI98</accession>
<dbReference type="GO" id="GO:0097361">
    <property type="term" value="C:cytosolic [4Fe-4S] assembly targeting complex"/>
    <property type="evidence" value="ECO:0007669"/>
    <property type="project" value="UniProtKB-UniRule"/>
</dbReference>
<organism evidence="8 9">
    <name type="scientific">Hyphopichia burtonii NRRL Y-1933</name>
    <dbReference type="NCBI Taxonomy" id="984485"/>
    <lineage>
        <taxon>Eukaryota</taxon>
        <taxon>Fungi</taxon>
        <taxon>Dikarya</taxon>
        <taxon>Ascomycota</taxon>
        <taxon>Saccharomycotina</taxon>
        <taxon>Pichiomycetes</taxon>
        <taxon>Debaryomycetaceae</taxon>
        <taxon>Hyphopichia</taxon>
    </lineage>
</organism>
<sequence length="1135" mass="129537">MASQESIHDIPMLINQFLATADDESLVYKRFSRELAQLIANGELSLLQFIQNLGSSLTSDNDLIRIKSVQCMTSTFQDLDKSKLSKQDIHVVLQFFIAKFDDKVCLIHILQGLNSIILFNNFIPSINGNYNLLLTTLLEKYDPKKSLAKIRYEPFQILKTLFNNHLKYIQSKPADQDLFVKAFIHIASGEKDPRNLLASFDLNSDINQHLSFDPQNELHEEFITDLFDVCFCYFPIAFTPPANDPYKITANDLKVHLRNTISSQSLFAKDSFPSLIEKLTSTNPTVRNDVLKTLLLCVQNYNNETLLQYWLTIWDSLKFEILHNEAVVFNPTLNIIIPNDFESKIDDSDENKSLLFTLQILMELANVMNQENQLENYLSTVTEELKKNLKSINDKTFKQSVVLLSSLASVSSESFNFILKFLFSAQVWGKLIRSDVDEKMDIEEVPSKQETEIDINEVDQKQSEDVVFNVSKQRELIENFGFVLSAYHILSHKDSSFASGGNNLKLYKDHLLIFLGQLLQTSSNIEKTLKCKVIQQLIKLTLLHGLLNNQDYSLIFGWLNDILSNSIDYSVTNWEKDMVLTEIINGLVKCMTDEHGPAKIENAHATETSLTNNITLVIDLILPTLLALLDNVQSDDEMVNFSKILKIIDTLCVNYQFLDVLTVRLLNKLSQFNQLTLSTDSKLFIFKEIIDCFISSFKKTQSVNQFLTNSWYKNFVPRFLNVVLQSDDKTVIELSGVLIGLIIKYIDKSKHQSILNDFVGCFLLNQSNLNINVPGVTQQVSTYIGLFNNILSSVDRKTNFEEALGYSIFNLIDNISKFAYSSFNEDIDEYYRIGYLQNLSILVNKFTKQNDETNGERISQLVFEIEKFNNSNTELTKNQIETFEIFTWILKALVLRSDRYGFQYTDKLIDWLNSSNLLFAQIVSEAFYIIMIDLPIFTTQSVVVPGQKSVISGVSNLNVRLLYKQQLFEIILPKLISGYEAGKNQEIYLNSLSIILNNISTAILKPHLNEISPLVLKSLNINNSLILEASLSTFEIIISESPDTVTPHLSNIIPKLLSLVSSKKVINKQLINTEKIRLLALKSLMGIFTSIDLPNVIPYQKSAINKLEIALDDKKRVVRKYASDVRQVLYELGRS</sequence>
<feature type="domain" description="MMS19 N-terminal" evidence="7">
    <location>
        <begin position="50"/>
        <end position="323"/>
    </location>
</feature>
<keyword evidence="3" id="KW-0677">Repeat</keyword>
<dbReference type="InterPro" id="IPR016024">
    <property type="entry name" value="ARM-type_fold"/>
</dbReference>
<dbReference type="InterPro" id="IPR011989">
    <property type="entry name" value="ARM-like"/>
</dbReference>
<dbReference type="GO" id="GO:0006281">
    <property type="term" value="P:DNA repair"/>
    <property type="evidence" value="ECO:0007669"/>
    <property type="project" value="UniProtKB-UniRule"/>
</dbReference>
<dbReference type="SUPFAM" id="SSF48371">
    <property type="entry name" value="ARM repeat"/>
    <property type="match status" value="1"/>
</dbReference>
<dbReference type="Gene3D" id="1.25.10.10">
    <property type="entry name" value="Leucine-rich Repeat Variant"/>
    <property type="match status" value="1"/>
</dbReference>
<dbReference type="STRING" id="984485.A0A1E4RI98"/>
<comment type="similarity">
    <text evidence="2 5">Belongs to the MET18/MMS19 family.</text>
</comment>
<dbReference type="OrthoDB" id="342900at2759"/>
<gene>
    <name evidence="8" type="ORF">HYPBUDRAFT_139293</name>
</gene>
<comment type="function">
    <text evidence="5">Key component of the cytosolic iron-sulfur protein assembly (CIA) complex, a multiprotein complex that mediates the incorporation of iron-sulfur cluster into apoproteins specifically involved in DNA metabolism and genomic integrity. In the CIA complex, MMS19 acts as an adapter between early-acting CIA components and a subset of cellular target iron-sulfur proteins.</text>
</comment>
<dbReference type="PANTHER" id="PTHR12891">
    <property type="entry name" value="DNA REPAIR/TRANSCRIPTION PROTEIN MET18/MMS19"/>
    <property type="match status" value="1"/>
</dbReference>
<evidence type="ECO:0000256" key="2">
    <source>
        <dbReference type="ARBA" id="ARBA00009340"/>
    </source>
</evidence>
<keyword evidence="5" id="KW-0227">DNA damage</keyword>
<evidence type="ECO:0000256" key="4">
    <source>
        <dbReference type="ARBA" id="ARBA00023242"/>
    </source>
</evidence>
<evidence type="ECO:0000259" key="6">
    <source>
        <dbReference type="Pfam" id="PF12460"/>
    </source>
</evidence>
<dbReference type="Pfam" id="PF14500">
    <property type="entry name" value="MMS19_N"/>
    <property type="match status" value="1"/>
</dbReference>
<keyword evidence="9" id="KW-1185">Reference proteome</keyword>
<dbReference type="AlphaFoldDB" id="A0A1E4RI98"/>
<dbReference type="InterPro" id="IPR039920">
    <property type="entry name" value="MMS19"/>
</dbReference>
<dbReference type="Pfam" id="PF12460">
    <property type="entry name" value="MMS19_C"/>
    <property type="match status" value="1"/>
</dbReference>
<proteinExistence type="inferred from homology"/>
<dbReference type="PANTHER" id="PTHR12891:SF0">
    <property type="entry name" value="MMS19 NUCLEOTIDE EXCISION REPAIR PROTEIN HOMOLOG"/>
    <property type="match status" value="1"/>
</dbReference>
<dbReference type="GeneID" id="30994248"/>
<dbReference type="GO" id="GO:0005634">
    <property type="term" value="C:nucleus"/>
    <property type="evidence" value="ECO:0007669"/>
    <property type="project" value="UniProtKB-SubCell"/>
</dbReference>
<evidence type="ECO:0000313" key="9">
    <source>
        <dbReference type="Proteomes" id="UP000095085"/>
    </source>
</evidence>
<dbReference type="EMBL" id="KV454541">
    <property type="protein sequence ID" value="ODV66994.1"/>
    <property type="molecule type" value="Genomic_DNA"/>
</dbReference>
<evidence type="ECO:0000256" key="1">
    <source>
        <dbReference type="ARBA" id="ARBA00004123"/>
    </source>
</evidence>
<feature type="domain" description="MMS19 C-terminal" evidence="6">
    <location>
        <begin position="644"/>
        <end position="1085"/>
    </location>
</feature>
<keyword evidence="5" id="KW-0234">DNA repair</keyword>